<name>A0A0A1TVM0_ENTIV</name>
<organism evidence="2 3">
    <name type="scientific">Entamoeba invadens IP1</name>
    <dbReference type="NCBI Taxonomy" id="370355"/>
    <lineage>
        <taxon>Eukaryota</taxon>
        <taxon>Amoebozoa</taxon>
        <taxon>Evosea</taxon>
        <taxon>Archamoebae</taxon>
        <taxon>Mastigamoebida</taxon>
        <taxon>Entamoebidae</taxon>
        <taxon>Entamoeba</taxon>
    </lineage>
</organism>
<evidence type="ECO:0000313" key="2">
    <source>
        <dbReference type="EMBL" id="ELP84514.1"/>
    </source>
</evidence>
<proteinExistence type="predicted"/>
<evidence type="ECO:0000313" key="3">
    <source>
        <dbReference type="Proteomes" id="UP000014680"/>
    </source>
</evidence>
<dbReference type="AlphaFoldDB" id="A0A0A1TVM0"/>
<dbReference type="GeneID" id="14883672"/>
<reference evidence="2 3" key="1">
    <citation type="submission" date="2012-10" db="EMBL/GenBank/DDBJ databases">
        <authorList>
            <person name="Zafar N."/>
            <person name="Inman J."/>
            <person name="Hall N."/>
            <person name="Lorenzi H."/>
            <person name="Caler E."/>
        </authorList>
    </citation>
    <scope>NUCLEOTIDE SEQUENCE [LARGE SCALE GENOMIC DNA]</scope>
    <source>
        <strain evidence="2 3">IP1</strain>
    </source>
</reference>
<sequence length="1192" mass="136202">MTTTAESDKFLREITLLGQGKNIPVNVLYYPYKEGEMYPYTPTLTNLPFSRVSKRKEFPLHSCKYDKDTAEKISREAKVSVSKVYNHNEMISNTNETQIIESLKRKKCFGQQQWDENNPLAILPTTTNFSTEIIALLLKYTKERTDDIALLAISSCVVNCKQKSDLLLFTNELTPQTAYAIFVALWCKDTRSSMAEICREKKLGIKLLEISLSLNGKKESVEANLFFQVLLAVVFYVGMCGIDHDVADNFTQIVIANLGDMSPERATLAICVVKIFIATFQDLLQILSAMKFDQMMEIVDTNLSTLCLFKLVTKFLPTANINPNSYSLANKILSGYLIKASEPINSTRIVNQLIQTVISTGMYPLGYESSDLYATVYLLYCCIINNHGEFDENDKYCEVLLNFLLPKVENEYDAPKNGLYGTMCPKSREKVMKMFIMLLQKATNFKEKMVFDRLRDIQKCKVSYGLSSKRKFVSYMSQLEATVLNALFEVEKIQQIVLNGDSDLSYDADIATFIYGFNQVVKLKNITTTYSMNDCLQLYLQKISSDEIGCVEIPLNQIEEQTELNKPIEIIQIEKQSYLETFEQRPIRLTIGKHVLVSSVFYRGREENEDYVILRRLKDGNYNVKMRNGNCVVSYGTISLYLLNITHAETSDVLRPKFLIYEKTVASENFQEVTKIVTNSFDQAYKAFGYSDWYNNDYNTIVFPIFLQLCTWTLTPKLSWNNSEKAVLSIKKLQTVNIRGLVINSMLFFHDWKNLQKPFKSVALKEAVYTYLQIFGKASLLSTACIAFNEMDHIKYYVYSNNNCLFTSLIMRLMVSLGSEPSQLETLAFCKFLTAIQCVSEKEVENSYDSQFNIVICKLMEATEQFHTFFFKTKFVHFMLGVLPDKGEDIYRGAVNVTAIVRLLIRVSYTVQKEDTAVTQVDDLEKLKAIVFDEEIKLLLIRKMGFIIKMSADMSLLVGLLHKLCFNDESVSAKICNLILEHLDFNEDDGWIYALKGIAEIKDQFSDKRMMTICNSNKMAKSKLGYGKLSETTIESFVDIFKMANGPARKVENFSKLLTTVESYLEKTLKEDNKTKAWLGNFNAAELAQTLASGKVPFYVNKKVLGLYVDLQHIIQQEIDEGNTFFTLKDYGFDMMHLVYLKAITNQCRRGRNAQVPKKEVEENTLPFQSSLSDTPLSNIEDILSDSSDVTP</sequence>
<accession>A0A0A1TVM0</accession>
<dbReference type="OMA" id="LKYSTWL"/>
<feature type="region of interest" description="Disordered" evidence="1">
    <location>
        <begin position="1168"/>
        <end position="1192"/>
    </location>
</feature>
<protein>
    <submittedName>
        <fullName evidence="2">Uncharacterized protein</fullName>
    </submittedName>
</protein>
<dbReference type="KEGG" id="eiv:EIN_169590"/>
<dbReference type="RefSeq" id="XP_004183860.1">
    <property type="nucleotide sequence ID" value="XM_004183812.1"/>
</dbReference>
<dbReference type="EMBL" id="KB207112">
    <property type="protein sequence ID" value="ELP84514.1"/>
    <property type="molecule type" value="Genomic_DNA"/>
</dbReference>
<dbReference type="VEuPathDB" id="AmoebaDB:EIN_169590"/>
<gene>
    <name evidence="2" type="ORF">EIN_169590</name>
</gene>
<dbReference type="Proteomes" id="UP000014680">
    <property type="component" value="Unassembled WGS sequence"/>
</dbReference>
<evidence type="ECO:0000256" key="1">
    <source>
        <dbReference type="SAM" id="MobiDB-lite"/>
    </source>
</evidence>
<keyword evidence="3" id="KW-1185">Reference proteome</keyword>
<feature type="compositionally biased region" description="Polar residues" evidence="1">
    <location>
        <begin position="1168"/>
        <end position="1178"/>
    </location>
</feature>